<dbReference type="EMBL" id="SPLM01000005">
    <property type="protein sequence ID" value="TMW67238.1"/>
    <property type="molecule type" value="Genomic_DNA"/>
</dbReference>
<evidence type="ECO:0000313" key="3">
    <source>
        <dbReference type="Proteomes" id="UP000794436"/>
    </source>
</evidence>
<dbReference type="AlphaFoldDB" id="A0A8K1CRZ1"/>
<evidence type="ECO:0000313" key="2">
    <source>
        <dbReference type="EMBL" id="TMW67238.1"/>
    </source>
</evidence>
<protein>
    <submittedName>
        <fullName evidence="2">Uncharacterized protein</fullName>
    </submittedName>
</protein>
<reference evidence="2" key="1">
    <citation type="submission" date="2019-03" db="EMBL/GenBank/DDBJ databases">
        <title>Long read genome sequence of the mycoparasitic Pythium oligandrum ATCC 38472 isolated from sugarbeet rhizosphere.</title>
        <authorList>
            <person name="Gaulin E."/>
        </authorList>
    </citation>
    <scope>NUCLEOTIDE SEQUENCE</scope>
    <source>
        <strain evidence="2">ATCC 38472_TT</strain>
    </source>
</reference>
<dbReference type="Proteomes" id="UP000794436">
    <property type="component" value="Unassembled WGS sequence"/>
</dbReference>
<feature type="region of interest" description="Disordered" evidence="1">
    <location>
        <begin position="29"/>
        <end position="50"/>
    </location>
</feature>
<gene>
    <name evidence="2" type="ORF">Poli38472_012354</name>
</gene>
<comment type="caution">
    <text evidence="2">The sequence shown here is derived from an EMBL/GenBank/DDBJ whole genome shotgun (WGS) entry which is preliminary data.</text>
</comment>
<evidence type="ECO:0000256" key="1">
    <source>
        <dbReference type="SAM" id="MobiDB-lite"/>
    </source>
</evidence>
<sequence length="378" mass="43151">MEDTSFTALLYGDRVPMEAEMTMISPVNASTSTQGMTTSESEDDPMSVDDRELKKTTKPTYYARKDEIQMLQAEAGELTQHLEQLQQKANLLAQFGNMDEALLQNMLLRDGLKQTDLMLAGAQSILANYRVKHARNPLGMCIRLSADPTQRHQTLAALREDRFRDAMDFILERVRYLDLRLPQRDSESFELHNGEHVLLQFEVEPCRTSMSVKQVFDGVMAAVTQQEFTTWEDLGITTTFESDEAEDYSYSQTRGISTALDGAEVEKNLAWFRMYSDGTENLSVPHGLSVMHSIAEDELYPYNPHLRVRHDMSMVILVCALPEYAGLAIIRWAYVLTPKPQCNITRLQELRVRDATARWYEIVRNHVLEFVFAGTSQT</sequence>
<accession>A0A8K1CRZ1</accession>
<feature type="compositionally biased region" description="Polar residues" evidence="1">
    <location>
        <begin position="29"/>
        <end position="39"/>
    </location>
</feature>
<organism evidence="2 3">
    <name type="scientific">Pythium oligandrum</name>
    <name type="common">Mycoparasitic fungus</name>
    <dbReference type="NCBI Taxonomy" id="41045"/>
    <lineage>
        <taxon>Eukaryota</taxon>
        <taxon>Sar</taxon>
        <taxon>Stramenopiles</taxon>
        <taxon>Oomycota</taxon>
        <taxon>Peronosporomycetes</taxon>
        <taxon>Pythiales</taxon>
        <taxon>Pythiaceae</taxon>
        <taxon>Pythium</taxon>
    </lineage>
</organism>
<proteinExistence type="predicted"/>
<keyword evidence="3" id="KW-1185">Reference proteome</keyword>
<name>A0A8K1CRZ1_PYTOL</name>